<dbReference type="EMBL" id="GBRH01279755">
    <property type="protein sequence ID" value="JAD18140.1"/>
    <property type="molecule type" value="Transcribed_RNA"/>
</dbReference>
<sequence length="57" mass="6575">MFKNIALPPDERMTVGTFASQNLRCIVIFLSAWVRNTFSLGCTSIYRVMILVSWSCW</sequence>
<name>A0A0A8XZV2_ARUDO</name>
<reference evidence="1" key="2">
    <citation type="journal article" date="2015" name="Data Brief">
        <title>Shoot transcriptome of the giant reed, Arundo donax.</title>
        <authorList>
            <person name="Barrero R.A."/>
            <person name="Guerrero F.D."/>
            <person name="Moolhuijzen P."/>
            <person name="Goolsby J.A."/>
            <person name="Tidwell J."/>
            <person name="Bellgard S.E."/>
            <person name="Bellgard M.I."/>
        </authorList>
    </citation>
    <scope>NUCLEOTIDE SEQUENCE</scope>
    <source>
        <tissue evidence="1">Shoot tissue taken approximately 20 cm above the soil surface</tissue>
    </source>
</reference>
<organism evidence="1">
    <name type="scientific">Arundo donax</name>
    <name type="common">Giant reed</name>
    <name type="synonym">Donax arundinaceus</name>
    <dbReference type="NCBI Taxonomy" id="35708"/>
    <lineage>
        <taxon>Eukaryota</taxon>
        <taxon>Viridiplantae</taxon>
        <taxon>Streptophyta</taxon>
        <taxon>Embryophyta</taxon>
        <taxon>Tracheophyta</taxon>
        <taxon>Spermatophyta</taxon>
        <taxon>Magnoliopsida</taxon>
        <taxon>Liliopsida</taxon>
        <taxon>Poales</taxon>
        <taxon>Poaceae</taxon>
        <taxon>PACMAD clade</taxon>
        <taxon>Arundinoideae</taxon>
        <taxon>Arundineae</taxon>
        <taxon>Arundo</taxon>
    </lineage>
</organism>
<dbReference type="AlphaFoldDB" id="A0A0A8XZV2"/>
<protein>
    <submittedName>
        <fullName evidence="1">Uncharacterized protein</fullName>
    </submittedName>
</protein>
<reference evidence="1" key="1">
    <citation type="submission" date="2014-09" db="EMBL/GenBank/DDBJ databases">
        <authorList>
            <person name="Magalhaes I.L.F."/>
            <person name="Oliveira U."/>
            <person name="Santos F.R."/>
            <person name="Vidigal T.H.D.A."/>
            <person name="Brescovit A.D."/>
            <person name="Santos A.J."/>
        </authorList>
    </citation>
    <scope>NUCLEOTIDE SEQUENCE</scope>
    <source>
        <tissue evidence="1">Shoot tissue taken approximately 20 cm above the soil surface</tissue>
    </source>
</reference>
<proteinExistence type="predicted"/>
<accession>A0A0A8XZV2</accession>
<evidence type="ECO:0000313" key="1">
    <source>
        <dbReference type="EMBL" id="JAD18140.1"/>
    </source>
</evidence>